<protein>
    <recommendedName>
        <fullName evidence="8">Gustatory receptor</fullName>
    </recommendedName>
</protein>
<evidence type="ECO:0000313" key="9">
    <source>
        <dbReference type="EMBL" id="CAG5101804.1"/>
    </source>
</evidence>
<dbReference type="GO" id="GO:0008049">
    <property type="term" value="P:male courtship behavior"/>
    <property type="evidence" value="ECO:0007669"/>
    <property type="project" value="TreeGrafter"/>
</dbReference>
<evidence type="ECO:0000256" key="8">
    <source>
        <dbReference type="RuleBase" id="RU363108"/>
    </source>
</evidence>
<comment type="subcellular location">
    <subcellularLocation>
        <location evidence="1 8">Cell membrane</location>
        <topology evidence="1 8">Multi-pass membrane protein</topology>
    </subcellularLocation>
</comment>
<keyword evidence="4 8" id="KW-1133">Transmembrane helix</keyword>
<dbReference type="OrthoDB" id="6366728at2759"/>
<evidence type="ECO:0000256" key="3">
    <source>
        <dbReference type="ARBA" id="ARBA00022692"/>
    </source>
</evidence>
<dbReference type="EMBL" id="CAJNRD030001123">
    <property type="protein sequence ID" value="CAG5101804.1"/>
    <property type="molecule type" value="Genomic_DNA"/>
</dbReference>
<dbReference type="GO" id="GO:0007635">
    <property type="term" value="P:chemosensory behavior"/>
    <property type="evidence" value="ECO:0007669"/>
    <property type="project" value="TreeGrafter"/>
</dbReference>
<dbReference type="AlphaFoldDB" id="A0A8J2HKZ6"/>
<keyword evidence="3 8" id="KW-0812">Transmembrane</keyword>
<dbReference type="PANTHER" id="PTHR21143:SF133">
    <property type="entry name" value="GUSTATORY AND PHEROMONE RECEPTOR 32A-RELATED"/>
    <property type="match status" value="1"/>
</dbReference>
<comment type="function">
    <text evidence="8">Gustatory receptor which mediates acceptance or avoidance behavior, depending on its substrates.</text>
</comment>
<dbReference type="GO" id="GO:0030424">
    <property type="term" value="C:axon"/>
    <property type="evidence" value="ECO:0007669"/>
    <property type="project" value="TreeGrafter"/>
</dbReference>
<evidence type="ECO:0000313" key="10">
    <source>
        <dbReference type="Proteomes" id="UP000786811"/>
    </source>
</evidence>
<reference evidence="9" key="1">
    <citation type="submission" date="2021-04" db="EMBL/GenBank/DDBJ databases">
        <authorList>
            <person name="Chebbi M.A.C M."/>
        </authorList>
    </citation>
    <scope>NUCLEOTIDE SEQUENCE</scope>
</reference>
<feature type="transmembrane region" description="Helical" evidence="8">
    <location>
        <begin position="44"/>
        <end position="65"/>
    </location>
</feature>
<organism evidence="9 10">
    <name type="scientific">Cotesia congregata</name>
    <name type="common">Parasitoid wasp</name>
    <name type="synonym">Apanteles congregatus</name>
    <dbReference type="NCBI Taxonomy" id="51543"/>
    <lineage>
        <taxon>Eukaryota</taxon>
        <taxon>Metazoa</taxon>
        <taxon>Ecdysozoa</taxon>
        <taxon>Arthropoda</taxon>
        <taxon>Hexapoda</taxon>
        <taxon>Insecta</taxon>
        <taxon>Pterygota</taxon>
        <taxon>Neoptera</taxon>
        <taxon>Endopterygota</taxon>
        <taxon>Hymenoptera</taxon>
        <taxon>Apocrita</taxon>
        <taxon>Ichneumonoidea</taxon>
        <taxon>Braconidae</taxon>
        <taxon>Microgastrinae</taxon>
        <taxon>Cotesia</taxon>
    </lineage>
</organism>
<feature type="transmembrane region" description="Helical" evidence="8">
    <location>
        <begin position="166"/>
        <end position="190"/>
    </location>
</feature>
<comment type="similarity">
    <text evidence="8">Belongs to the insect chemoreceptor superfamily. Gustatory receptor (GR) family.</text>
</comment>
<feature type="transmembrane region" description="Helical" evidence="8">
    <location>
        <begin position="299"/>
        <end position="323"/>
    </location>
</feature>
<keyword evidence="5 8" id="KW-0472">Membrane</keyword>
<dbReference type="GO" id="GO:0005886">
    <property type="term" value="C:plasma membrane"/>
    <property type="evidence" value="ECO:0007669"/>
    <property type="project" value="UniProtKB-SubCell"/>
</dbReference>
<keyword evidence="10" id="KW-1185">Reference proteome</keyword>
<name>A0A8J2HKZ6_COTCN</name>
<evidence type="ECO:0000256" key="7">
    <source>
        <dbReference type="ARBA" id="ARBA00023224"/>
    </source>
</evidence>
<dbReference type="GO" id="GO:0043025">
    <property type="term" value="C:neuronal cell body"/>
    <property type="evidence" value="ECO:0007669"/>
    <property type="project" value="TreeGrafter"/>
</dbReference>
<evidence type="ECO:0000256" key="6">
    <source>
        <dbReference type="ARBA" id="ARBA00023170"/>
    </source>
</evidence>
<dbReference type="GO" id="GO:0030425">
    <property type="term" value="C:dendrite"/>
    <property type="evidence" value="ECO:0007669"/>
    <property type="project" value="TreeGrafter"/>
</dbReference>
<gene>
    <name evidence="9" type="ORF">HICCMSTLAB_LOCUS10698</name>
</gene>
<feature type="transmembrane region" description="Helical" evidence="8">
    <location>
        <begin position="12"/>
        <end position="32"/>
    </location>
</feature>
<sequence>MVSRVIMWKPKNFLQALFPIYILNFLFCHGAVEFLGVDKPKTKYLFLYTVITLVIHLSSYAYVLFNYFDPHWASGYLISYFINTNITFFVMIINIAAGWAFKTKSAMINTRLIKADVMLDTLGVPVNFKKEFFFSIKIAVFWIVYLLFINISMVSIYQNYNLLLRTFLAIVIQHAYYVNLIIDLSFYQFINHMKVRFKNINKVLIDILQLQSNNSTHKEETDYKWAISRKINFEKDFMEIIRKIKNIHLELGILCRELMKVYGIPIVFTMIRAFTNTTSFLFLIFIISKDQNMILSNKILFLLNFTIWLTVFILKVIFINYICAGTVNEWQETGATIHKLECNSKDSNFQREIQNFSIQMLQNPLKFSPCGFFDLGYYFLRDVSKIFHYIYLKFIYDIKVSSHLTIF</sequence>
<feature type="transmembrane region" description="Helical" evidence="8">
    <location>
        <begin position="266"/>
        <end position="287"/>
    </location>
</feature>
<evidence type="ECO:0000256" key="1">
    <source>
        <dbReference type="ARBA" id="ARBA00004651"/>
    </source>
</evidence>
<dbReference type="GO" id="GO:0007165">
    <property type="term" value="P:signal transduction"/>
    <property type="evidence" value="ECO:0007669"/>
    <property type="project" value="UniProtKB-KW"/>
</dbReference>
<dbReference type="InterPro" id="IPR013604">
    <property type="entry name" value="7TM_chemorcpt"/>
</dbReference>
<dbReference type="Pfam" id="PF08395">
    <property type="entry name" value="7tm_7"/>
    <property type="match status" value="1"/>
</dbReference>
<proteinExistence type="inferred from homology"/>
<feature type="transmembrane region" description="Helical" evidence="8">
    <location>
        <begin position="77"/>
        <end position="101"/>
    </location>
</feature>
<evidence type="ECO:0000256" key="4">
    <source>
        <dbReference type="ARBA" id="ARBA00022989"/>
    </source>
</evidence>
<keyword evidence="6 8" id="KW-0675">Receptor</keyword>
<dbReference type="Proteomes" id="UP000786811">
    <property type="component" value="Unassembled WGS sequence"/>
</dbReference>
<accession>A0A8J2HKZ6</accession>
<keyword evidence="2 8" id="KW-1003">Cell membrane</keyword>
<dbReference type="GO" id="GO:0050909">
    <property type="term" value="P:sensory perception of taste"/>
    <property type="evidence" value="ECO:0007669"/>
    <property type="project" value="InterPro"/>
</dbReference>
<evidence type="ECO:0000256" key="5">
    <source>
        <dbReference type="ARBA" id="ARBA00023136"/>
    </source>
</evidence>
<comment type="caution">
    <text evidence="9">The sequence shown here is derived from an EMBL/GenBank/DDBJ whole genome shotgun (WGS) entry which is preliminary data.</text>
</comment>
<feature type="transmembrane region" description="Helical" evidence="8">
    <location>
        <begin position="138"/>
        <end position="160"/>
    </location>
</feature>
<keyword evidence="7 8" id="KW-0807">Transducer</keyword>
<evidence type="ECO:0000256" key="2">
    <source>
        <dbReference type="ARBA" id="ARBA00022475"/>
    </source>
</evidence>
<dbReference type="PANTHER" id="PTHR21143">
    <property type="entry name" value="INVERTEBRATE GUSTATORY RECEPTOR"/>
    <property type="match status" value="1"/>
</dbReference>